<dbReference type="EMBL" id="GG692421">
    <property type="protein sequence ID" value="EER43278.1"/>
    <property type="molecule type" value="Genomic_DNA"/>
</dbReference>
<dbReference type="OrthoDB" id="10380662at2759"/>
<name>C6HAE5_AJECH</name>
<accession>C6HAE5</accession>
<dbReference type="Proteomes" id="UP000002624">
    <property type="component" value="Unassembled WGS sequence"/>
</dbReference>
<dbReference type="HOGENOM" id="CLU_1554797_0_0_1"/>
<gene>
    <name evidence="1" type="ORF">HCDG_03176</name>
</gene>
<dbReference type="AlphaFoldDB" id="C6HAE5"/>
<organism evidence="1 2">
    <name type="scientific">Ajellomyces capsulatus (strain H143)</name>
    <name type="common">Darling's disease fungus</name>
    <name type="synonym">Histoplasma capsulatum</name>
    <dbReference type="NCBI Taxonomy" id="544712"/>
    <lineage>
        <taxon>Eukaryota</taxon>
        <taxon>Fungi</taxon>
        <taxon>Dikarya</taxon>
        <taxon>Ascomycota</taxon>
        <taxon>Pezizomycotina</taxon>
        <taxon>Eurotiomycetes</taxon>
        <taxon>Eurotiomycetidae</taxon>
        <taxon>Onygenales</taxon>
        <taxon>Ajellomycetaceae</taxon>
        <taxon>Histoplasma</taxon>
    </lineage>
</organism>
<protein>
    <submittedName>
        <fullName evidence="1">Uncharacterized protein</fullName>
    </submittedName>
</protein>
<reference evidence="2" key="1">
    <citation type="submission" date="2009-05" db="EMBL/GenBank/DDBJ databases">
        <title>The genome sequence of Ajellomyces capsulatus strain H143.</title>
        <authorList>
            <person name="Champion M."/>
            <person name="Cuomo C.A."/>
            <person name="Ma L.-J."/>
            <person name="Henn M.R."/>
            <person name="Sil A."/>
            <person name="Goldman B."/>
            <person name="Young S.K."/>
            <person name="Kodira C.D."/>
            <person name="Zeng Q."/>
            <person name="Koehrsen M."/>
            <person name="Alvarado L."/>
            <person name="Berlin A.M."/>
            <person name="Borenstein D."/>
            <person name="Chen Z."/>
            <person name="Engels R."/>
            <person name="Freedman E."/>
            <person name="Gellesch M."/>
            <person name="Goldberg J."/>
            <person name="Griggs A."/>
            <person name="Gujja S."/>
            <person name="Heiman D.I."/>
            <person name="Hepburn T.A."/>
            <person name="Howarth C."/>
            <person name="Jen D."/>
            <person name="Larson L."/>
            <person name="Lewis B."/>
            <person name="Mehta T."/>
            <person name="Park D."/>
            <person name="Pearson M."/>
            <person name="Roberts A."/>
            <person name="Saif S."/>
            <person name="Shea T.D."/>
            <person name="Shenoy N."/>
            <person name="Sisk P."/>
            <person name="Stolte C."/>
            <person name="Sykes S."/>
            <person name="Walk T."/>
            <person name="White J."/>
            <person name="Yandava C."/>
            <person name="Klein B."/>
            <person name="McEwen J.G."/>
            <person name="Puccia R."/>
            <person name="Goldman G.H."/>
            <person name="Felipe M.S."/>
            <person name="Nino-Vega G."/>
            <person name="San-Blas G."/>
            <person name="Taylor J.W."/>
            <person name="Mendoza L."/>
            <person name="Galagan J.E."/>
            <person name="Nusbaum C."/>
            <person name="Birren B.W."/>
        </authorList>
    </citation>
    <scope>NUCLEOTIDE SEQUENCE [LARGE SCALE GENOMIC DNA]</scope>
    <source>
        <strain evidence="2">H143</strain>
    </source>
</reference>
<sequence>MSEVDFNIMEHFGAIHSGPGAQRGNRAIDLIRDPCTRLSMWNQTTRLLLANETLRSEIQPLSGGKSLLRSVSRLTGVAEAQLRGLRSINNKLVGTPYGVPTSYLQASARQRGWHQKQRGLGVERESLQCQRLRWITVADRSRAVRATICRLRQAGISHGRGEALSIGSRHLN</sequence>
<dbReference type="VEuPathDB" id="FungiDB:HCDG_03176"/>
<evidence type="ECO:0000313" key="2">
    <source>
        <dbReference type="Proteomes" id="UP000002624"/>
    </source>
</evidence>
<proteinExistence type="predicted"/>
<evidence type="ECO:0000313" key="1">
    <source>
        <dbReference type="EMBL" id="EER43278.1"/>
    </source>
</evidence>